<dbReference type="AlphaFoldDB" id="A0A953HZU5"/>
<evidence type="ECO:0000313" key="4">
    <source>
        <dbReference type="Proteomes" id="UP000753961"/>
    </source>
</evidence>
<dbReference type="Pfam" id="PF11297">
    <property type="entry name" value="DUF3098"/>
    <property type="match status" value="1"/>
</dbReference>
<sequence length="107" mass="12118">MAAQRKKKVIKSTAPRKRKAPVRRKESVTKSNAFTHYSDFLFSNENYMFVGGGFLLIVVGMFLMSGGHMPDDETWDPNIIYSFRRVTLAPIVILIGLALPILGIFRK</sequence>
<comment type="caution">
    <text evidence="3">The sequence shown here is derived from an EMBL/GenBank/DDBJ whole genome shotgun (WGS) entry which is preliminary data.</text>
</comment>
<evidence type="ECO:0000313" key="3">
    <source>
        <dbReference type="EMBL" id="MBY5959761.1"/>
    </source>
</evidence>
<dbReference type="EMBL" id="JAHVHU010000017">
    <property type="protein sequence ID" value="MBY5959761.1"/>
    <property type="molecule type" value="Genomic_DNA"/>
</dbReference>
<keyword evidence="2" id="KW-0472">Membrane</keyword>
<evidence type="ECO:0000256" key="2">
    <source>
        <dbReference type="SAM" id="Phobius"/>
    </source>
</evidence>
<proteinExistence type="predicted"/>
<dbReference type="Proteomes" id="UP000753961">
    <property type="component" value="Unassembled WGS sequence"/>
</dbReference>
<evidence type="ECO:0000256" key="1">
    <source>
        <dbReference type="SAM" id="MobiDB-lite"/>
    </source>
</evidence>
<gene>
    <name evidence="3" type="ORF">KUV50_16525</name>
</gene>
<keyword evidence="2" id="KW-1133">Transmembrane helix</keyword>
<reference evidence="3" key="1">
    <citation type="submission" date="2021-06" db="EMBL/GenBank/DDBJ databases">
        <title>44 bacteria genomes isolated from Dapeng, Shenzhen.</title>
        <authorList>
            <person name="Zheng W."/>
            <person name="Yu S."/>
            <person name="Huang Y."/>
        </authorList>
    </citation>
    <scope>NUCLEOTIDE SEQUENCE</scope>
    <source>
        <strain evidence="3">DP5N28-2</strain>
    </source>
</reference>
<organism evidence="3 4">
    <name type="scientific">Membranihabitans marinus</name>
    <dbReference type="NCBI Taxonomy" id="1227546"/>
    <lineage>
        <taxon>Bacteria</taxon>
        <taxon>Pseudomonadati</taxon>
        <taxon>Bacteroidota</taxon>
        <taxon>Saprospiria</taxon>
        <taxon>Saprospirales</taxon>
        <taxon>Saprospiraceae</taxon>
        <taxon>Membranihabitans</taxon>
    </lineage>
</organism>
<feature type="region of interest" description="Disordered" evidence="1">
    <location>
        <begin position="1"/>
        <end position="27"/>
    </location>
</feature>
<feature type="transmembrane region" description="Helical" evidence="2">
    <location>
        <begin position="47"/>
        <end position="66"/>
    </location>
</feature>
<feature type="transmembrane region" description="Helical" evidence="2">
    <location>
        <begin position="86"/>
        <end position="105"/>
    </location>
</feature>
<accession>A0A953HZU5</accession>
<dbReference type="RefSeq" id="WP_222581296.1">
    <property type="nucleotide sequence ID" value="NZ_JAHVHU010000017.1"/>
</dbReference>
<keyword evidence="2" id="KW-0812">Transmembrane</keyword>
<keyword evidence="4" id="KW-1185">Reference proteome</keyword>
<protein>
    <submittedName>
        <fullName evidence="3">DUF3098 domain-containing protein</fullName>
    </submittedName>
</protein>
<dbReference type="InterPro" id="IPR021448">
    <property type="entry name" value="DUF3098"/>
</dbReference>
<feature type="compositionally biased region" description="Basic residues" evidence="1">
    <location>
        <begin position="1"/>
        <end position="22"/>
    </location>
</feature>
<name>A0A953HZU5_9BACT</name>